<accession>A0AA97NR24</accession>
<evidence type="ECO:0000313" key="2">
    <source>
        <dbReference type="EMBL" id="ELQ34828.1"/>
    </source>
</evidence>
<protein>
    <submittedName>
        <fullName evidence="2">Uncharacterized protein</fullName>
    </submittedName>
</protein>
<gene>
    <name evidence="2" type="ORF">OOU_Y34scaffold00745g103</name>
</gene>
<feature type="region of interest" description="Disordered" evidence="1">
    <location>
        <begin position="62"/>
        <end position="90"/>
    </location>
</feature>
<proteinExistence type="predicted"/>
<sequence length="147" mass="16006">MAPPGTDWQPHTRDQKRIPVGAVLEKLKEGRIGFDASHSAGRIGCVVTLVGVWRSKPRPRVPLYLPPQRPGQGPQPTYATRKLPPPPEFDKGMGSLPDAVVNARWIWRTLFCLSSPLPVNILNITFVGPHPCLALATIGLSAALPPR</sequence>
<evidence type="ECO:0000256" key="1">
    <source>
        <dbReference type="SAM" id="MobiDB-lite"/>
    </source>
</evidence>
<dbReference type="Proteomes" id="UP000011086">
    <property type="component" value="Unassembled WGS sequence"/>
</dbReference>
<dbReference type="EMBL" id="JH793093">
    <property type="protein sequence ID" value="ELQ34828.1"/>
    <property type="molecule type" value="Genomic_DNA"/>
</dbReference>
<name>A0AA97NR24_PYRO3</name>
<reference evidence="2" key="1">
    <citation type="journal article" date="2012" name="PLoS Genet.">
        <title>Comparative analysis of the genomes of two field isolates of the rice blast fungus Magnaporthe oryzae.</title>
        <authorList>
            <person name="Xue M."/>
            <person name="Yang J."/>
            <person name="Li Z."/>
            <person name="Hu S."/>
            <person name="Yao N."/>
            <person name="Dean R.A."/>
            <person name="Zhao W."/>
            <person name="Shen M."/>
            <person name="Zhang H."/>
            <person name="Li C."/>
            <person name="Liu L."/>
            <person name="Cao L."/>
            <person name="Xu X."/>
            <person name="Xing Y."/>
            <person name="Hsiang T."/>
            <person name="Zhang Z."/>
            <person name="Xu J.R."/>
            <person name="Peng Y.L."/>
        </authorList>
    </citation>
    <scope>NUCLEOTIDE SEQUENCE</scope>
    <source>
        <strain evidence="2">Y34</strain>
    </source>
</reference>
<organism evidence="2">
    <name type="scientific">Pyricularia oryzae (strain Y34)</name>
    <name type="common">Rice blast fungus</name>
    <name type="synonym">Magnaporthe oryzae</name>
    <dbReference type="NCBI Taxonomy" id="1143189"/>
    <lineage>
        <taxon>Eukaryota</taxon>
        <taxon>Fungi</taxon>
        <taxon>Dikarya</taxon>
        <taxon>Ascomycota</taxon>
        <taxon>Pezizomycotina</taxon>
        <taxon>Sordariomycetes</taxon>
        <taxon>Sordariomycetidae</taxon>
        <taxon>Magnaporthales</taxon>
        <taxon>Pyriculariaceae</taxon>
        <taxon>Pyricularia</taxon>
    </lineage>
</organism>
<dbReference type="AlphaFoldDB" id="A0AA97NR24"/>